<reference evidence="1 2" key="1">
    <citation type="submission" date="2021-06" db="EMBL/GenBank/DDBJ databases">
        <title>Caerostris extrusa draft genome.</title>
        <authorList>
            <person name="Kono N."/>
            <person name="Arakawa K."/>
        </authorList>
    </citation>
    <scope>NUCLEOTIDE SEQUENCE [LARGE SCALE GENOMIC DNA]</scope>
</reference>
<organism evidence="1 2">
    <name type="scientific">Caerostris extrusa</name>
    <name type="common">Bark spider</name>
    <name type="synonym">Caerostris bankana</name>
    <dbReference type="NCBI Taxonomy" id="172846"/>
    <lineage>
        <taxon>Eukaryota</taxon>
        <taxon>Metazoa</taxon>
        <taxon>Ecdysozoa</taxon>
        <taxon>Arthropoda</taxon>
        <taxon>Chelicerata</taxon>
        <taxon>Arachnida</taxon>
        <taxon>Araneae</taxon>
        <taxon>Araneomorphae</taxon>
        <taxon>Entelegynae</taxon>
        <taxon>Araneoidea</taxon>
        <taxon>Araneidae</taxon>
        <taxon>Caerostris</taxon>
    </lineage>
</organism>
<evidence type="ECO:0000313" key="1">
    <source>
        <dbReference type="EMBL" id="GIY76180.1"/>
    </source>
</evidence>
<dbReference type="AlphaFoldDB" id="A0AAV4W0B1"/>
<accession>A0AAV4W0B1</accession>
<dbReference type="EMBL" id="BPLR01015447">
    <property type="protein sequence ID" value="GIY76180.1"/>
    <property type="molecule type" value="Genomic_DNA"/>
</dbReference>
<protein>
    <submittedName>
        <fullName evidence="1">Uncharacterized protein</fullName>
    </submittedName>
</protein>
<keyword evidence="2" id="KW-1185">Reference proteome</keyword>
<name>A0AAV4W0B1_CAEEX</name>
<dbReference type="Proteomes" id="UP001054945">
    <property type="component" value="Unassembled WGS sequence"/>
</dbReference>
<comment type="caution">
    <text evidence="1">The sequence shown here is derived from an EMBL/GenBank/DDBJ whole genome shotgun (WGS) entry which is preliminary data.</text>
</comment>
<evidence type="ECO:0000313" key="2">
    <source>
        <dbReference type="Proteomes" id="UP001054945"/>
    </source>
</evidence>
<gene>
    <name evidence="1" type="ORF">CEXT_468351</name>
</gene>
<proteinExistence type="predicted"/>
<sequence>MACLFSWPKQSKNKLGIVLSKTDPEGMDYEYMVGERRQRIDELYTGKLWEIAKLDIEIAQVIASQSSLKHRQIGSAGNVASAQGSDGQLQDEAIFINILPQTLIIGLDSTLEGII</sequence>